<keyword evidence="2" id="KW-1185">Reference proteome</keyword>
<dbReference type="RefSeq" id="WP_156640747.1">
    <property type="nucleotide sequence ID" value="NZ_WOXT01000001.1"/>
</dbReference>
<proteinExistence type="predicted"/>
<evidence type="ECO:0000313" key="2">
    <source>
        <dbReference type="Proteomes" id="UP000479692"/>
    </source>
</evidence>
<reference evidence="1 2" key="1">
    <citation type="submission" date="2019-12" db="EMBL/GenBank/DDBJ databases">
        <authorList>
            <person name="Xu J."/>
        </authorList>
    </citation>
    <scope>NUCLEOTIDE SEQUENCE [LARGE SCALE GENOMIC DNA]</scope>
    <source>
        <strain evidence="1 2">HX-5-24</strain>
    </source>
</reference>
<protein>
    <submittedName>
        <fullName evidence="1">Uncharacterized protein</fullName>
    </submittedName>
</protein>
<dbReference type="Proteomes" id="UP000479692">
    <property type="component" value="Unassembled WGS sequence"/>
</dbReference>
<evidence type="ECO:0000313" key="1">
    <source>
        <dbReference type="EMBL" id="MUV13563.1"/>
    </source>
</evidence>
<dbReference type="EMBL" id="WOXT01000001">
    <property type="protein sequence ID" value="MUV13563.1"/>
    <property type="molecule type" value="Genomic_DNA"/>
</dbReference>
<organism evidence="1 2">
    <name type="scientific">Noviluteimonas gilva</name>
    <dbReference type="NCBI Taxonomy" id="2682097"/>
    <lineage>
        <taxon>Bacteria</taxon>
        <taxon>Pseudomonadati</taxon>
        <taxon>Pseudomonadota</taxon>
        <taxon>Gammaproteobacteria</taxon>
        <taxon>Lysobacterales</taxon>
        <taxon>Lysobacteraceae</taxon>
        <taxon>Noviluteimonas</taxon>
    </lineage>
</organism>
<comment type="caution">
    <text evidence="1">The sequence shown here is derived from an EMBL/GenBank/DDBJ whole genome shotgun (WGS) entry which is preliminary data.</text>
</comment>
<dbReference type="AlphaFoldDB" id="A0A7C9LLY1"/>
<gene>
    <name evidence="1" type="ORF">GN331_04995</name>
</gene>
<name>A0A7C9LLY1_9GAMM</name>
<sequence length="100" mass="10867">MAAPVTGWIDSGTHLRVWIDIPLRKNGLPNLAAARVAQNLLESVNPDAYDPIEGVPEDVARAALRDRETITLSENTPPVPVFDDDEFPGYRCANGTCHGD</sequence>
<accession>A0A7C9LLY1</accession>